<organism evidence="2 3">
    <name type="scientific">Desmophyllum pertusum</name>
    <dbReference type="NCBI Taxonomy" id="174260"/>
    <lineage>
        <taxon>Eukaryota</taxon>
        <taxon>Metazoa</taxon>
        <taxon>Cnidaria</taxon>
        <taxon>Anthozoa</taxon>
        <taxon>Hexacorallia</taxon>
        <taxon>Scleractinia</taxon>
        <taxon>Caryophylliina</taxon>
        <taxon>Caryophylliidae</taxon>
        <taxon>Desmophyllum</taxon>
    </lineage>
</organism>
<protein>
    <recommendedName>
        <fullName evidence="1">DUF1758 domain-containing protein</fullName>
    </recommendedName>
</protein>
<feature type="domain" description="DUF1758" evidence="1">
    <location>
        <begin position="3"/>
        <end position="108"/>
    </location>
</feature>
<comment type="caution">
    <text evidence="2">The sequence shown here is derived from an EMBL/GenBank/DDBJ whole genome shotgun (WGS) entry which is preliminary data.</text>
</comment>
<gene>
    <name evidence="2" type="ORF">OS493_006777</name>
</gene>
<dbReference type="OrthoDB" id="5972337at2759"/>
<dbReference type="Pfam" id="PF05585">
    <property type="entry name" value="DUF1758"/>
    <property type="match status" value="1"/>
</dbReference>
<name>A0A9W9ZTG4_9CNID</name>
<dbReference type="Proteomes" id="UP001163046">
    <property type="component" value="Unassembled WGS sequence"/>
</dbReference>
<evidence type="ECO:0000259" key="1">
    <source>
        <dbReference type="Pfam" id="PF05585"/>
    </source>
</evidence>
<dbReference type="EMBL" id="MU825875">
    <property type="protein sequence ID" value="KAJ7386753.1"/>
    <property type="molecule type" value="Genomic_DNA"/>
</dbReference>
<dbReference type="AlphaFoldDB" id="A0A9W9ZTG4"/>
<proteinExistence type="predicted"/>
<keyword evidence="3" id="KW-1185">Reference proteome</keyword>
<reference evidence="2" key="1">
    <citation type="submission" date="2023-01" db="EMBL/GenBank/DDBJ databases">
        <title>Genome assembly of the deep-sea coral Lophelia pertusa.</title>
        <authorList>
            <person name="Herrera S."/>
            <person name="Cordes E."/>
        </authorList>
    </citation>
    <scope>NUCLEOTIDE SEQUENCE</scope>
    <source>
        <strain evidence="2">USNM1676648</strain>
        <tissue evidence="2">Polyp</tissue>
    </source>
</reference>
<accession>A0A9W9ZTG4</accession>
<evidence type="ECO:0000313" key="2">
    <source>
        <dbReference type="EMBL" id="KAJ7386753.1"/>
    </source>
</evidence>
<evidence type="ECO:0000313" key="3">
    <source>
        <dbReference type="Proteomes" id="UP001163046"/>
    </source>
</evidence>
<sequence>MWDNAASLCFITNSKAKAEKLRSMTRVELSIVKVGGTCERVISQKYLLPLIDLQGKLVQFEVYGIDKITTDIESVNIDNVVHLFKDIELDEIKRPTGTVDVLIGYAYAGYHPEPEQKSKPFSIVKK</sequence>
<dbReference type="InterPro" id="IPR008737">
    <property type="entry name" value="DUF1758"/>
</dbReference>